<dbReference type="InterPro" id="IPR011182">
    <property type="entry name" value="L-Asp_DH"/>
</dbReference>
<dbReference type="OrthoDB" id="7056904at2"/>
<feature type="binding site" evidence="6">
    <location>
        <position position="124"/>
    </location>
    <ligand>
        <name>NAD(+)</name>
        <dbReference type="ChEBI" id="CHEBI:57540"/>
    </ligand>
</feature>
<dbReference type="GO" id="GO:0050661">
    <property type="term" value="F:NADP binding"/>
    <property type="evidence" value="ECO:0007669"/>
    <property type="project" value="UniProtKB-UniRule"/>
</dbReference>
<evidence type="ECO:0000256" key="2">
    <source>
        <dbReference type="ARBA" id="ARBA00022642"/>
    </source>
</evidence>
<comment type="function">
    <text evidence="6">Specifically catalyzes the NAD or NADP-dependent dehydrogenation of L-aspartate to iminoaspartate.</text>
</comment>
<proteinExistence type="inferred from homology"/>
<dbReference type="GO" id="GO:0051287">
    <property type="term" value="F:NAD binding"/>
    <property type="evidence" value="ECO:0007669"/>
    <property type="project" value="UniProtKB-UniRule"/>
</dbReference>
<dbReference type="EMBL" id="FPBH01000001">
    <property type="protein sequence ID" value="SFT49724.1"/>
    <property type="molecule type" value="Genomic_DNA"/>
</dbReference>
<gene>
    <name evidence="6" type="primary">nadX</name>
    <name evidence="9" type="ORF">SAMN05192563_1001491</name>
</gene>
<dbReference type="InterPro" id="IPR036291">
    <property type="entry name" value="NAD(P)-bd_dom_sf"/>
</dbReference>
<comment type="similarity">
    <text evidence="1 6">Belongs to the L-aspartate dehydrogenase family.</text>
</comment>
<keyword evidence="3 6" id="KW-0521">NADP</keyword>
<sequence>MRDSRFFRVAVIGAGAIGQSFAASLFKEHIDEISFLDLRETPGFLTDERYGRLSRIHELVAWRPDVVVECAGHNAVATIVPQVLREGFDVVLSSVGALATPDVRASLSSSARVGGSRLIPIAGAVGGIDALSAAARSGLDVVTYTGRKPPIAWSGTAAAQEVNLDELTSPQVIFAGTAEEAAIKYPANANVAAAVAIHGLGFEKTTVTLIADPTIRLNCHEIYAKSKSGELRISMSNEPSPGNPKTSWLAALSLQQTVVNKVLGVQWVT</sequence>
<evidence type="ECO:0000256" key="3">
    <source>
        <dbReference type="ARBA" id="ARBA00022857"/>
    </source>
</evidence>
<name>A0A1I6YHJ4_9BURK</name>
<dbReference type="Pfam" id="PF01958">
    <property type="entry name" value="Asp_DH_C"/>
    <property type="match status" value="1"/>
</dbReference>
<dbReference type="RefSeq" id="WP_093632710.1">
    <property type="nucleotide sequence ID" value="NZ_FPBH01000001.1"/>
</dbReference>
<dbReference type="GO" id="GO:0033735">
    <property type="term" value="F:aspartate dehydrogenase [NAD(P)+] activity"/>
    <property type="evidence" value="ECO:0007669"/>
    <property type="project" value="UniProtKB-EC"/>
</dbReference>
<accession>A0A1I6YHJ4</accession>
<feature type="binding site" evidence="6">
    <location>
        <position position="190"/>
    </location>
    <ligand>
        <name>NAD(+)</name>
        <dbReference type="ChEBI" id="CHEBI:57540"/>
    </ligand>
</feature>
<feature type="domain" description="Aspartate dehydrogenase" evidence="7">
    <location>
        <begin position="168"/>
        <end position="254"/>
    </location>
</feature>
<organism evidence="9 10">
    <name type="scientific">Paraburkholderia aspalathi</name>
    <dbReference type="NCBI Taxonomy" id="1324617"/>
    <lineage>
        <taxon>Bacteria</taxon>
        <taxon>Pseudomonadati</taxon>
        <taxon>Pseudomonadota</taxon>
        <taxon>Betaproteobacteria</taxon>
        <taxon>Burkholderiales</taxon>
        <taxon>Burkholderiaceae</taxon>
        <taxon>Paraburkholderia</taxon>
    </lineage>
</organism>
<feature type="active site" evidence="6">
    <location>
        <position position="220"/>
    </location>
</feature>
<evidence type="ECO:0000256" key="1">
    <source>
        <dbReference type="ARBA" id="ARBA00008331"/>
    </source>
</evidence>
<evidence type="ECO:0000259" key="8">
    <source>
        <dbReference type="Pfam" id="PF03447"/>
    </source>
</evidence>
<keyword evidence="2 6" id="KW-0662">Pyridine nucleotide biosynthesis</keyword>
<dbReference type="Pfam" id="PF03447">
    <property type="entry name" value="NAD_binding_3"/>
    <property type="match status" value="1"/>
</dbReference>
<dbReference type="Proteomes" id="UP000198844">
    <property type="component" value="Unassembled WGS sequence"/>
</dbReference>
<dbReference type="PIRSF" id="PIRSF005227">
    <property type="entry name" value="Asp_dh_NAD_syn"/>
    <property type="match status" value="1"/>
</dbReference>
<dbReference type="EC" id="1.4.1.21" evidence="6"/>
<comment type="miscellaneous">
    <text evidence="6">The iminoaspartate product is unstable in aqueous solution and can decompose to oxaloacetate and ammonia.</text>
</comment>
<evidence type="ECO:0000256" key="6">
    <source>
        <dbReference type="HAMAP-Rule" id="MF_01265"/>
    </source>
</evidence>
<dbReference type="InterPro" id="IPR002811">
    <property type="entry name" value="Asp_DH"/>
</dbReference>
<dbReference type="SUPFAM" id="SSF55347">
    <property type="entry name" value="Glyceraldehyde-3-phosphate dehydrogenase-like, C-terminal domain"/>
    <property type="match status" value="1"/>
</dbReference>
<dbReference type="Gene3D" id="3.40.50.720">
    <property type="entry name" value="NAD(P)-binding Rossmann-like Domain"/>
    <property type="match status" value="1"/>
</dbReference>
<dbReference type="UniPathway" id="UPA00253">
    <property type="reaction ID" value="UER00456"/>
</dbReference>
<dbReference type="SUPFAM" id="SSF51735">
    <property type="entry name" value="NAD(P)-binding Rossmann-fold domains"/>
    <property type="match status" value="1"/>
</dbReference>
<evidence type="ECO:0000313" key="9">
    <source>
        <dbReference type="EMBL" id="SFT49724.1"/>
    </source>
</evidence>
<evidence type="ECO:0000259" key="7">
    <source>
        <dbReference type="Pfam" id="PF01958"/>
    </source>
</evidence>
<keyword evidence="5 6" id="KW-0520">NAD</keyword>
<comment type="pathway">
    <text evidence="6">Cofactor biosynthesis; NAD(+) biosynthesis; iminoaspartate from L-aspartate (dehydrogenase route): step 1/1.</text>
</comment>
<reference evidence="9 10" key="1">
    <citation type="submission" date="2016-10" db="EMBL/GenBank/DDBJ databases">
        <authorList>
            <person name="de Groot N.N."/>
        </authorList>
    </citation>
    <scope>NUCLEOTIDE SEQUENCE [LARGE SCALE GENOMIC DNA]</scope>
    <source>
        <strain evidence="9 10">LMG 27731</strain>
    </source>
</reference>
<comment type="catalytic activity">
    <reaction evidence="6">
        <text>L-aspartate + NAD(+) + H2O = oxaloacetate + NH4(+) + NADH + H(+)</text>
        <dbReference type="Rhea" id="RHEA:11788"/>
        <dbReference type="ChEBI" id="CHEBI:15377"/>
        <dbReference type="ChEBI" id="CHEBI:15378"/>
        <dbReference type="ChEBI" id="CHEBI:16452"/>
        <dbReference type="ChEBI" id="CHEBI:28938"/>
        <dbReference type="ChEBI" id="CHEBI:29991"/>
        <dbReference type="ChEBI" id="CHEBI:57540"/>
        <dbReference type="ChEBI" id="CHEBI:57945"/>
        <dbReference type="EC" id="1.4.1.21"/>
    </reaction>
</comment>
<dbReference type="InterPro" id="IPR005106">
    <property type="entry name" value="Asp/hSer_DH_NAD-bd"/>
</dbReference>
<dbReference type="Gene3D" id="3.30.360.10">
    <property type="entry name" value="Dihydrodipicolinate Reductase, domain 2"/>
    <property type="match status" value="1"/>
</dbReference>
<evidence type="ECO:0000313" key="10">
    <source>
        <dbReference type="Proteomes" id="UP000198844"/>
    </source>
</evidence>
<dbReference type="PANTHER" id="PTHR31873:SF6">
    <property type="entry name" value="ASPARTATE DEHYDROGENASE DOMAIN-CONTAINING PROTEIN"/>
    <property type="match status" value="1"/>
</dbReference>
<feature type="domain" description="Aspartate/homoserine dehydrogenase NAD-binding" evidence="8">
    <location>
        <begin position="53"/>
        <end position="118"/>
    </location>
</feature>
<comment type="catalytic activity">
    <reaction evidence="6">
        <text>L-aspartate + NADP(+) + H2O = oxaloacetate + NH4(+) + NADPH + H(+)</text>
        <dbReference type="Rhea" id="RHEA:11784"/>
        <dbReference type="ChEBI" id="CHEBI:15377"/>
        <dbReference type="ChEBI" id="CHEBI:15378"/>
        <dbReference type="ChEBI" id="CHEBI:16452"/>
        <dbReference type="ChEBI" id="CHEBI:28938"/>
        <dbReference type="ChEBI" id="CHEBI:29991"/>
        <dbReference type="ChEBI" id="CHEBI:57783"/>
        <dbReference type="ChEBI" id="CHEBI:58349"/>
        <dbReference type="EC" id="1.4.1.21"/>
    </reaction>
</comment>
<dbReference type="NCBIfam" id="NF009828">
    <property type="entry name" value="PRK13303.1-3"/>
    <property type="match status" value="1"/>
</dbReference>
<dbReference type="GO" id="GO:0016639">
    <property type="term" value="F:oxidoreductase activity, acting on the CH-NH2 group of donors, NAD or NADP as acceptor"/>
    <property type="evidence" value="ECO:0007669"/>
    <property type="project" value="UniProtKB-UniRule"/>
</dbReference>
<dbReference type="PANTHER" id="PTHR31873">
    <property type="entry name" value="L-ASPARTATE DEHYDROGENASE-RELATED"/>
    <property type="match status" value="1"/>
</dbReference>
<dbReference type="AlphaFoldDB" id="A0A1I6YHJ4"/>
<dbReference type="HAMAP" id="MF_01265">
    <property type="entry name" value="NadX"/>
    <property type="match status" value="1"/>
</dbReference>
<keyword evidence="4 6" id="KW-0560">Oxidoreductase</keyword>
<evidence type="ECO:0000256" key="5">
    <source>
        <dbReference type="ARBA" id="ARBA00023027"/>
    </source>
</evidence>
<dbReference type="GO" id="GO:0009435">
    <property type="term" value="P:NAD+ biosynthetic process"/>
    <property type="evidence" value="ECO:0007669"/>
    <property type="project" value="UniProtKB-UniRule"/>
</dbReference>
<protein>
    <recommendedName>
        <fullName evidence="6">L-aspartate dehydrogenase</fullName>
        <ecNumber evidence="6">1.4.1.21</ecNumber>
    </recommendedName>
</protein>
<evidence type="ECO:0000256" key="4">
    <source>
        <dbReference type="ARBA" id="ARBA00023002"/>
    </source>
</evidence>
<dbReference type="InterPro" id="IPR020626">
    <property type="entry name" value="Asp_DH_prok"/>
</dbReference>